<dbReference type="Gene3D" id="3.40.50.720">
    <property type="entry name" value="NAD(P)-binding Rossmann-like Domain"/>
    <property type="match status" value="1"/>
</dbReference>
<evidence type="ECO:0000256" key="1">
    <source>
        <dbReference type="ARBA" id="ARBA00003660"/>
    </source>
</evidence>
<dbReference type="PANTHER" id="PTHR43833">
    <property type="entry name" value="POTASSIUM CHANNEL PROTEIN 2-RELATED-RELATED"/>
    <property type="match status" value="1"/>
</dbReference>
<keyword evidence="2" id="KW-0813">Transport</keyword>
<name>A0ABD5YR55_9EURY</name>
<dbReference type="Pfam" id="PF02254">
    <property type="entry name" value="TrkA_N"/>
    <property type="match status" value="1"/>
</dbReference>
<dbReference type="PRINTS" id="PR00335">
    <property type="entry name" value="KUPTAKETRKA"/>
</dbReference>
<sequence length="226" mass="24357">MRFVIIGGGRVGKRTARVLEGEGYDVSILESSAERVDRLRKEGFDAVQGDGSEESELLGLDLDSADGVAALTGSLTVNVIACLIAKSYDCRTVLRVDSDYYEYLCRKYATEIDEVIYPERLGAIAAKNALLGGSIRAIADIAQEIQLVELTVTEESPMRGYTLSELELPANSRLLGFGKAGDSIHLPAEDESLELGDRLVVIANFDVLADVRRIIVGESDSQAAAV</sequence>
<protein>
    <submittedName>
        <fullName evidence="9">Potassium channel family protein</fullName>
    </submittedName>
</protein>
<evidence type="ECO:0000256" key="5">
    <source>
        <dbReference type="ARBA" id="ARBA00023027"/>
    </source>
</evidence>
<keyword evidence="10" id="KW-1185">Reference proteome</keyword>
<keyword evidence="3" id="KW-0633">Potassium transport</keyword>
<comment type="caution">
    <text evidence="9">The sequence shown here is derived from an EMBL/GenBank/DDBJ whole genome shotgun (WGS) entry which is preliminary data.</text>
</comment>
<keyword evidence="5" id="KW-0520">NAD</keyword>
<feature type="domain" description="RCK C-terminal" evidence="8">
    <location>
        <begin position="135"/>
        <end position="217"/>
    </location>
</feature>
<accession>A0ABD5YR55</accession>
<gene>
    <name evidence="9" type="ORF">ACFQL7_11480</name>
</gene>
<evidence type="ECO:0000256" key="2">
    <source>
        <dbReference type="ARBA" id="ARBA00022448"/>
    </source>
</evidence>
<dbReference type="GO" id="GO:0006813">
    <property type="term" value="P:potassium ion transport"/>
    <property type="evidence" value="ECO:0007669"/>
    <property type="project" value="UniProtKB-KW"/>
</dbReference>
<dbReference type="RefSeq" id="WP_248907225.1">
    <property type="nucleotide sequence ID" value="NZ_CP109979.1"/>
</dbReference>
<reference evidence="9 10" key="1">
    <citation type="journal article" date="2019" name="Int. J. Syst. Evol. Microbiol.">
        <title>The Global Catalogue of Microorganisms (GCM) 10K type strain sequencing project: providing services to taxonomists for standard genome sequencing and annotation.</title>
        <authorList>
            <consortium name="The Broad Institute Genomics Platform"/>
            <consortium name="The Broad Institute Genome Sequencing Center for Infectious Disease"/>
            <person name="Wu L."/>
            <person name="Ma J."/>
        </authorList>
    </citation>
    <scope>NUCLEOTIDE SEQUENCE [LARGE SCALE GENOMIC DNA]</scope>
    <source>
        <strain evidence="9 10">RDMS1</strain>
    </source>
</reference>
<dbReference type="Pfam" id="PF02080">
    <property type="entry name" value="TrkA_C"/>
    <property type="match status" value="1"/>
</dbReference>
<dbReference type="GO" id="GO:0034220">
    <property type="term" value="P:monoatomic ion transmembrane transport"/>
    <property type="evidence" value="ECO:0007669"/>
    <property type="project" value="UniProtKB-KW"/>
</dbReference>
<keyword evidence="4" id="KW-0630">Potassium</keyword>
<evidence type="ECO:0000256" key="3">
    <source>
        <dbReference type="ARBA" id="ARBA00022538"/>
    </source>
</evidence>
<proteinExistence type="predicted"/>
<evidence type="ECO:0000256" key="6">
    <source>
        <dbReference type="ARBA" id="ARBA00023065"/>
    </source>
</evidence>
<dbReference type="SUPFAM" id="SSF51735">
    <property type="entry name" value="NAD(P)-binding Rossmann-fold domains"/>
    <property type="match status" value="1"/>
</dbReference>
<evidence type="ECO:0000313" key="9">
    <source>
        <dbReference type="EMBL" id="MFC7190412.1"/>
    </source>
</evidence>
<dbReference type="EMBL" id="JBHTAX010000001">
    <property type="protein sequence ID" value="MFC7190412.1"/>
    <property type="molecule type" value="Genomic_DNA"/>
</dbReference>
<dbReference type="InterPro" id="IPR050721">
    <property type="entry name" value="Trk_Ktr_HKT_K-transport"/>
</dbReference>
<feature type="domain" description="RCK N-terminal" evidence="7">
    <location>
        <begin position="1"/>
        <end position="116"/>
    </location>
</feature>
<dbReference type="PROSITE" id="PS51201">
    <property type="entry name" value="RCK_N"/>
    <property type="match status" value="1"/>
</dbReference>
<keyword evidence="9" id="KW-0407">Ion channel</keyword>
<evidence type="ECO:0000259" key="8">
    <source>
        <dbReference type="PROSITE" id="PS51202"/>
    </source>
</evidence>
<dbReference type="PANTHER" id="PTHR43833:SF5">
    <property type="entry name" value="TRK SYSTEM POTASSIUM UPTAKE PROTEIN TRKA"/>
    <property type="match status" value="1"/>
</dbReference>
<dbReference type="InterPro" id="IPR036721">
    <property type="entry name" value="RCK_C_sf"/>
</dbReference>
<comment type="function">
    <text evidence="1">Part of a potassium transport system.</text>
</comment>
<dbReference type="InterPro" id="IPR006036">
    <property type="entry name" value="K_uptake_TrkA"/>
</dbReference>
<dbReference type="InterPro" id="IPR036291">
    <property type="entry name" value="NAD(P)-bd_dom_sf"/>
</dbReference>
<dbReference type="GeneID" id="76200015"/>
<evidence type="ECO:0000256" key="4">
    <source>
        <dbReference type="ARBA" id="ARBA00022958"/>
    </source>
</evidence>
<evidence type="ECO:0000313" key="10">
    <source>
        <dbReference type="Proteomes" id="UP001596417"/>
    </source>
</evidence>
<keyword evidence="6" id="KW-0406">Ion transport</keyword>
<dbReference type="Proteomes" id="UP001596417">
    <property type="component" value="Unassembled WGS sequence"/>
</dbReference>
<organism evidence="9 10">
    <name type="scientific">Halocatena marina</name>
    <dbReference type="NCBI Taxonomy" id="2934937"/>
    <lineage>
        <taxon>Archaea</taxon>
        <taxon>Methanobacteriati</taxon>
        <taxon>Methanobacteriota</taxon>
        <taxon>Stenosarchaea group</taxon>
        <taxon>Halobacteria</taxon>
        <taxon>Halobacteriales</taxon>
        <taxon>Natronomonadaceae</taxon>
        <taxon>Halocatena</taxon>
    </lineage>
</organism>
<dbReference type="AlphaFoldDB" id="A0ABD5YR55"/>
<dbReference type="PROSITE" id="PS51202">
    <property type="entry name" value="RCK_C"/>
    <property type="match status" value="1"/>
</dbReference>
<dbReference type="InterPro" id="IPR003148">
    <property type="entry name" value="RCK_N"/>
</dbReference>
<evidence type="ECO:0000259" key="7">
    <source>
        <dbReference type="PROSITE" id="PS51201"/>
    </source>
</evidence>
<dbReference type="SUPFAM" id="SSF116726">
    <property type="entry name" value="TrkA C-terminal domain-like"/>
    <property type="match status" value="1"/>
</dbReference>
<dbReference type="InterPro" id="IPR006037">
    <property type="entry name" value="RCK_C"/>
</dbReference>
<dbReference type="Gene3D" id="3.30.70.1450">
    <property type="entry name" value="Regulator of K+ conductance, C-terminal domain"/>
    <property type="match status" value="1"/>
</dbReference>